<evidence type="ECO:0000313" key="1">
    <source>
        <dbReference type="EMBL" id="KAK7325763.1"/>
    </source>
</evidence>
<dbReference type="Proteomes" id="UP001374584">
    <property type="component" value="Unassembled WGS sequence"/>
</dbReference>
<dbReference type="AlphaFoldDB" id="A0AAN9L2H9"/>
<proteinExistence type="predicted"/>
<name>A0AAN9L2H9_PHACN</name>
<dbReference type="EMBL" id="JAYMYR010000104">
    <property type="protein sequence ID" value="KAK7325763.1"/>
    <property type="molecule type" value="Genomic_DNA"/>
</dbReference>
<accession>A0AAN9L2H9</accession>
<protein>
    <submittedName>
        <fullName evidence="1">Uncharacterized protein</fullName>
    </submittedName>
</protein>
<reference evidence="1 2" key="1">
    <citation type="submission" date="2024-01" db="EMBL/GenBank/DDBJ databases">
        <title>The genomes of 5 underutilized Papilionoideae crops provide insights into root nodulation and disease resistanc.</title>
        <authorList>
            <person name="Jiang F."/>
        </authorList>
    </citation>
    <scope>NUCLEOTIDE SEQUENCE [LARGE SCALE GENOMIC DNA]</scope>
    <source>
        <strain evidence="1">JINMINGXINNONG_FW02</strain>
        <tissue evidence="1">Leaves</tissue>
    </source>
</reference>
<organism evidence="1 2">
    <name type="scientific">Phaseolus coccineus</name>
    <name type="common">Scarlet runner bean</name>
    <name type="synonym">Phaseolus multiflorus</name>
    <dbReference type="NCBI Taxonomy" id="3886"/>
    <lineage>
        <taxon>Eukaryota</taxon>
        <taxon>Viridiplantae</taxon>
        <taxon>Streptophyta</taxon>
        <taxon>Embryophyta</taxon>
        <taxon>Tracheophyta</taxon>
        <taxon>Spermatophyta</taxon>
        <taxon>Magnoliopsida</taxon>
        <taxon>eudicotyledons</taxon>
        <taxon>Gunneridae</taxon>
        <taxon>Pentapetalae</taxon>
        <taxon>rosids</taxon>
        <taxon>fabids</taxon>
        <taxon>Fabales</taxon>
        <taxon>Fabaceae</taxon>
        <taxon>Papilionoideae</taxon>
        <taxon>50 kb inversion clade</taxon>
        <taxon>NPAAA clade</taxon>
        <taxon>indigoferoid/millettioid clade</taxon>
        <taxon>Phaseoleae</taxon>
        <taxon>Phaseolus</taxon>
    </lineage>
</organism>
<sequence length="123" mass="14294">MKTDHDIDKGLDRDKGILSKIPNSIESRRLRHAIQLNTPIKEQIPQRKQIHLLMLSIFTPDQTWMDEGLEEEKKSRLTPIYLDREKVVQEAQLIWIWVFPLLRIQSISSPTYVSSASISEASL</sequence>
<keyword evidence="2" id="KW-1185">Reference proteome</keyword>
<evidence type="ECO:0000313" key="2">
    <source>
        <dbReference type="Proteomes" id="UP001374584"/>
    </source>
</evidence>
<gene>
    <name evidence="1" type="ORF">VNO80_33803</name>
</gene>
<comment type="caution">
    <text evidence="1">The sequence shown here is derived from an EMBL/GenBank/DDBJ whole genome shotgun (WGS) entry which is preliminary data.</text>
</comment>